<evidence type="ECO:0000256" key="4">
    <source>
        <dbReference type="ARBA" id="ARBA00016774"/>
    </source>
</evidence>
<accession>A0A1B6GYU2</accession>
<feature type="active site" description="Charge relay system" evidence="7">
    <location>
        <position position="150"/>
    </location>
</feature>
<evidence type="ECO:0000313" key="9">
    <source>
        <dbReference type="EMBL" id="JAS67600.1"/>
    </source>
</evidence>
<feature type="active site" description="Charge relay system" evidence="7">
    <location>
        <position position="262"/>
    </location>
</feature>
<dbReference type="FunFam" id="3.40.50.1820:FF:000002">
    <property type="entry name" value="S-formylglutathione hydrolase"/>
    <property type="match status" value="1"/>
</dbReference>
<dbReference type="PANTHER" id="PTHR10061:SF0">
    <property type="entry name" value="S-FORMYLGLUTATHIONE HYDROLASE"/>
    <property type="match status" value="1"/>
</dbReference>
<comment type="catalytic activity">
    <reaction evidence="8">
        <text>S-formylglutathione + H2O = formate + glutathione + H(+)</text>
        <dbReference type="Rhea" id="RHEA:14961"/>
        <dbReference type="ChEBI" id="CHEBI:15377"/>
        <dbReference type="ChEBI" id="CHEBI:15378"/>
        <dbReference type="ChEBI" id="CHEBI:15740"/>
        <dbReference type="ChEBI" id="CHEBI:57688"/>
        <dbReference type="ChEBI" id="CHEBI:57925"/>
        <dbReference type="EC" id="3.1.2.12"/>
    </reaction>
</comment>
<dbReference type="Gene3D" id="3.40.50.1820">
    <property type="entry name" value="alpha/beta hydrolase"/>
    <property type="match status" value="1"/>
</dbReference>
<gene>
    <name evidence="9" type="ORF">g.11148</name>
</gene>
<dbReference type="AlphaFoldDB" id="A0A1B6GYU2"/>
<comment type="subcellular location">
    <subcellularLocation>
        <location evidence="8">Cytoplasm</location>
    </subcellularLocation>
</comment>
<dbReference type="EC" id="3.1.2.12" evidence="3 8"/>
<comment type="similarity">
    <text evidence="2 8">Belongs to the esterase D family.</text>
</comment>
<keyword evidence="5 8" id="KW-0719">Serine esterase</keyword>
<dbReference type="SUPFAM" id="SSF53474">
    <property type="entry name" value="alpha/beta-Hydrolases"/>
    <property type="match status" value="1"/>
</dbReference>
<dbReference type="GO" id="GO:0005829">
    <property type="term" value="C:cytosol"/>
    <property type="evidence" value="ECO:0007669"/>
    <property type="project" value="TreeGrafter"/>
</dbReference>
<evidence type="ECO:0000256" key="6">
    <source>
        <dbReference type="ARBA" id="ARBA00022801"/>
    </source>
</evidence>
<feature type="active site" description="Charge relay system" evidence="7">
    <location>
        <position position="228"/>
    </location>
</feature>
<proteinExistence type="inferred from homology"/>
<dbReference type="GO" id="GO:0052689">
    <property type="term" value="F:carboxylic ester hydrolase activity"/>
    <property type="evidence" value="ECO:0007669"/>
    <property type="project" value="UniProtKB-KW"/>
</dbReference>
<evidence type="ECO:0000256" key="1">
    <source>
        <dbReference type="ARBA" id="ARBA00002608"/>
    </source>
</evidence>
<evidence type="ECO:0000256" key="2">
    <source>
        <dbReference type="ARBA" id="ARBA00005622"/>
    </source>
</evidence>
<dbReference type="GO" id="GO:0046294">
    <property type="term" value="P:formaldehyde catabolic process"/>
    <property type="evidence" value="ECO:0007669"/>
    <property type="project" value="InterPro"/>
</dbReference>
<dbReference type="EMBL" id="GECZ01002169">
    <property type="protein sequence ID" value="JAS67600.1"/>
    <property type="molecule type" value="Transcribed_RNA"/>
</dbReference>
<sequence length="284" mass="31654">MSSLKKISSNRSFQGYQHVYSHESGELQCSMKFAIYLPPQAESGPVPVIYWLSGLTCNELNFIQKAGAQKYAAQHGFAVVCPDTSPRGCNIPGEDDSWDFGSGAGFYLDATQPLWEKHYRMYSYVTKELPELIAANFPVNTKKQSIMGHSMGGHGALICALKNPYKYCSVSAFSPICNPTVSAWGKKAFSGYLGTDNQELWKEYDATCLASTYDGPVLDILIDQGSEDEFLTSGQLLPENFMTACKNAMVPAVLKMREGYDHSYFYIASFIEEHFEFHAKHLKC</sequence>
<protein>
    <recommendedName>
        <fullName evidence="4 8">S-formylglutathione hydrolase</fullName>
        <ecNumber evidence="3 8">3.1.2.12</ecNumber>
    </recommendedName>
</protein>
<evidence type="ECO:0000256" key="7">
    <source>
        <dbReference type="PIRSR" id="PIRSR614186-1"/>
    </source>
</evidence>
<dbReference type="InterPro" id="IPR029058">
    <property type="entry name" value="AB_hydrolase_fold"/>
</dbReference>
<dbReference type="PANTHER" id="PTHR10061">
    <property type="entry name" value="S-FORMYLGLUTATHIONE HYDROLASE"/>
    <property type="match status" value="1"/>
</dbReference>
<evidence type="ECO:0000256" key="8">
    <source>
        <dbReference type="RuleBase" id="RU363068"/>
    </source>
</evidence>
<keyword evidence="6 8" id="KW-0378">Hydrolase</keyword>
<dbReference type="NCBIfam" id="TIGR02821">
    <property type="entry name" value="fghA_ester_D"/>
    <property type="match status" value="1"/>
</dbReference>
<comment type="function">
    <text evidence="1 8">Serine hydrolase involved in the detoxification of formaldehyde.</text>
</comment>
<organism evidence="9">
    <name type="scientific">Cuerna arida</name>
    <dbReference type="NCBI Taxonomy" id="1464854"/>
    <lineage>
        <taxon>Eukaryota</taxon>
        <taxon>Metazoa</taxon>
        <taxon>Ecdysozoa</taxon>
        <taxon>Arthropoda</taxon>
        <taxon>Hexapoda</taxon>
        <taxon>Insecta</taxon>
        <taxon>Pterygota</taxon>
        <taxon>Neoptera</taxon>
        <taxon>Paraneoptera</taxon>
        <taxon>Hemiptera</taxon>
        <taxon>Auchenorrhyncha</taxon>
        <taxon>Membracoidea</taxon>
        <taxon>Cicadellidae</taxon>
        <taxon>Cicadellinae</taxon>
        <taxon>Proconiini</taxon>
        <taxon>Cuerna</taxon>
    </lineage>
</organism>
<evidence type="ECO:0000256" key="3">
    <source>
        <dbReference type="ARBA" id="ARBA00012479"/>
    </source>
</evidence>
<name>A0A1B6GYU2_9HEMI</name>
<dbReference type="Pfam" id="PF00756">
    <property type="entry name" value="Esterase"/>
    <property type="match status" value="1"/>
</dbReference>
<dbReference type="GO" id="GO:0018738">
    <property type="term" value="F:S-formylglutathione hydrolase activity"/>
    <property type="evidence" value="ECO:0007669"/>
    <property type="project" value="UniProtKB-EC"/>
</dbReference>
<reference evidence="9" key="1">
    <citation type="submission" date="2015-11" db="EMBL/GenBank/DDBJ databases">
        <title>De novo transcriptome assembly of four potential Pierce s Disease insect vectors from Arizona vineyards.</title>
        <authorList>
            <person name="Tassone E.E."/>
        </authorList>
    </citation>
    <scope>NUCLEOTIDE SEQUENCE</scope>
</reference>
<keyword evidence="8" id="KW-0963">Cytoplasm</keyword>
<evidence type="ECO:0000256" key="5">
    <source>
        <dbReference type="ARBA" id="ARBA00022487"/>
    </source>
</evidence>
<dbReference type="InterPro" id="IPR014186">
    <property type="entry name" value="S-formylglutathione_hydrol"/>
</dbReference>
<dbReference type="InterPro" id="IPR000801">
    <property type="entry name" value="Esterase-like"/>
</dbReference>